<keyword evidence="4 9" id="KW-0436">Ligase</keyword>
<keyword evidence="6" id="KW-0067">ATP-binding</keyword>
<dbReference type="InterPro" id="IPR004562">
    <property type="entry name" value="LipoylTrfase_LipoateP_Ligase"/>
</dbReference>
<keyword evidence="5" id="KW-0547">Nucleotide-binding</keyword>
<dbReference type="Gene3D" id="3.30.390.50">
    <property type="entry name" value="CO dehydrogenase flavoprotein, C-terminal domain"/>
    <property type="match status" value="1"/>
</dbReference>
<evidence type="ECO:0000256" key="3">
    <source>
        <dbReference type="ARBA" id="ARBA00012367"/>
    </source>
</evidence>
<dbReference type="PANTHER" id="PTHR12561:SF3">
    <property type="entry name" value="LIPOYLTRANSFERASE 1, MITOCHONDRIAL"/>
    <property type="match status" value="1"/>
</dbReference>
<gene>
    <name evidence="9" type="primary">lplJ_2</name>
    <name evidence="9" type="ORF">LMG032447_00031</name>
</gene>
<dbReference type="Pfam" id="PF10437">
    <property type="entry name" value="Lip_prot_lig_C"/>
    <property type="match status" value="1"/>
</dbReference>
<name>A0ABM9D1B3_9LACO</name>
<dbReference type="EMBL" id="CAKOEU010000001">
    <property type="protein sequence ID" value="CAH1849965.1"/>
    <property type="molecule type" value="Genomic_DNA"/>
</dbReference>
<dbReference type="EC" id="6.3.1.20" evidence="3"/>
<organism evidence="9 10">
    <name type="scientific">Convivina praedatoris</name>
    <dbReference type="NCBI Taxonomy" id="2880963"/>
    <lineage>
        <taxon>Bacteria</taxon>
        <taxon>Bacillati</taxon>
        <taxon>Bacillota</taxon>
        <taxon>Bacilli</taxon>
        <taxon>Lactobacillales</taxon>
        <taxon>Lactobacillaceae</taxon>
        <taxon>Convivina</taxon>
    </lineage>
</organism>
<evidence type="ECO:0000259" key="8">
    <source>
        <dbReference type="Pfam" id="PF10437"/>
    </source>
</evidence>
<evidence type="ECO:0000313" key="10">
    <source>
        <dbReference type="Proteomes" id="UP000838102"/>
    </source>
</evidence>
<dbReference type="PANTHER" id="PTHR12561">
    <property type="entry name" value="LIPOATE-PROTEIN LIGASE"/>
    <property type="match status" value="1"/>
</dbReference>
<evidence type="ECO:0000256" key="1">
    <source>
        <dbReference type="ARBA" id="ARBA00005085"/>
    </source>
</evidence>
<comment type="pathway">
    <text evidence="1">Protein modification; protein lipoylation via exogenous pathway; protein N(6)-(lipoyl)lysine from lipoate: step 2/2.</text>
</comment>
<accession>A0ABM9D1B3</accession>
<proteinExistence type="predicted"/>
<comment type="pathway">
    <text evidence="2">Protein modification; protein lipoylation via exogenous pathway; protein N(6)-(lipoyl)lysine from lipoate: step 1/2.</text>
</comment>
<evidence type="ECO:0000256" key="2">
    <source>
        <dbReference type="ARBA" id="ARBA00005124"/>
    </source>
</evidence>
<keyword evidence="10" id="KW-1185">Reference proteome</keyword>
<evidence type="ECO:0000256" key="5">
    <source>
        <dbReference type="ARBA" id="ARBA00022741"/>
    </source>
</evidence>
<dbReference type="SUPFAM" id="SSF82649">
    <property type="entry name" value="SufE/NifU"/>
    <property type="match status" value="1"/>
</dbReference>
<comment type="catalytic activity">
    <reaction evidence="7">
        <text>L-lysyl-[lipoyl-carrier protein] + (R)-lipoate + ATP = N(6)-[(R)-lipoyl]-L-lysyl-[lipoyl-carrier protein] + AMP + diphosphate + H(+)</text>
        <dbReference type="Rhea" id="RHEA:49288"/>
        <dbReference type="Rhea" id="RHEA-COMP:10500"/>
        <dbReference type="Rhea" id="RHEA-COMP:10502"/>
        <dbReference type="ChEBI" id="CHEBI:15378"/>
        <dbReference type="ChEBI" id="CHEBI:29969"/>
        <dbReference type="ChEBI" id="CHEBI:30616"/>
        <dbReference type="ChEBI" id="CHEBI:33019"/>
        <dbReference type="ChEBI" id="CHEBI:83088"/>
        <dbReference type="ChEBI" id="CHEBI:83099"/>
        <dbReference type="ChEBI" id="CHEBI:456215"/>
        <dbReference type="EC" id="6.3.1.20"/>
    </reaction>
</comment>
<protein>
    <recommendedName>
        <fullName evidence="3">lipoate--protein ligase</fullName>
        <ecNumber evidence="3">6.3.1.20</ecNumber>
    </recommendedName>
</protein>
<feature type="domain" description="Lipoate protein ligase C-terminal" evidence="8">
    <location>
        <begin position="38"/>
        <end position="122"/>
    </location>
</feature>
<comment type="caution">
    <text evidence="9">The sequence shown here is derived from an EMBL/GenBank/DDBJ whole genome shotgun (WGS) entry which is preliminary data.</text>
</comment>
<dbReference type="GO" id="GO:0016979">
    <property type="term" value="F:lipoate-protein ligase activity"/>
    <property type="evidence" value="ECO:0007669"/>
    <property type="project" value="UniProtKB-EC"/>
</dbReference>
<reference evidence="9" key="1">
    <citation type="submission" date="2022-03" db="EMBL/GenBank/DDBJ databases">
        <authorList>
            <person name="Hettiarachchi G."/>
        </authorList>
    </citation>
    <scope>NUCLEOTIDE SEQUENCE</scope>
    <source>
        <strain evidence="9">LMG 32447</strain>
    </source>
</reference>
<evidence type="ECO:0000256" key="7">
    <source>
        <dbReference type="ARBA" id="ARBA00048037"/>
    </source>
</evidence>
<evidence type="ECO:0000256" key="6">
    <source>
        <dbReference type="ARBA" id="ARBA00022840"/>
    </source>
</evidence>
<sequence length="136" mass="15701">MTDQRKDGEYQLNDEQKAAIMALRNQKFATWDWNYGHSPEFTYHNHAKFTGGSIDVYLNVEAGKISDIEFRGDFLGVRDWREIKPKFIGQAYRPAVVKQLLQEHHDGQYFGSISDGELLSVIFNQAQNSIVNHQHS</sequence>
<evidence type="ECO:0000313" key="9">
    <source>
        <dbReference type="EMBL" id="CAH1849965.1"/>
    </source>
</evidence>
<dbReference type="InterPro" id="IPR019491">
    <property type="entry name" value="Lipoate_protein_ligase_C"/>
</dbReference>
<dbReference type="Proteomes" id="UP000838102">
    <property type="component" value="Unassembled WGS sequence"/>
</dbReference>
<evidence type="ECO:0000256" key="4">
    <source>
        <dbReference type="ARBA" id="ARBA00022598"/>
    </source>
</evidence>